<dbReference type="CDD" id="cd02227">
    <property type="entry name" value="cupin_TM1112-like"/>
    <property type="match status" value="1"/>
</dbReference>
<dbReference type="InterPro" id="IPR011051">
    <property type="entry name" value="RmlC_Cupin_sf"/>
</dbReference>
<proteinExistence type="predicted"/>
<feature type="domain" description="(S)-ureidoglycine aminohydrolase cupin" evidence="1">
    <location>
        <begin position="6"/>
        <end position="75"/>
    </location>
</feature>
<sequence length="78" mass="9220">MELTTLNMYSWPIWSCEVSEFPWTYSDKETCFILEGKVIVTTDHEEVTIGPGDFIVFPKGLSCRWRVLKPIRKHYSFE</sequence>
<evidence type="ECO:0000259" key="1">
    <source>
        <dbReference type="Pfam" id="PF05899"/>
    </source>
</evidence>
<reference evidence="2" key="1">
    <citation type="submission" date="2018-05" db="EMBL/GenBank/DDBJ databases">
        <authorList>
            <person name="Lanie J.A."/>
            <person name="Ng W.-L."/>
            <person name="Kazmierczak K.M."/>
            <person name="Andrzejewski T.M."/>
            <person name="Davidsen T.M."/>
            <person name="Wayne K.J."/>
            <person name="Tettelin H."/>
            <person name="Glass J.I."/>
            <person name="Rusch D."/>
            <person name="Podicherti R."/>
            <person name="Tsui H.-C.T."/>
            <person name="Winkler M.E."/>
        </authorList>
    </citation>
    <scope>NUCLEOTIDE SEQUENCE</scope>
</reference>
<dbReference type="InterPro" id="IPR008579">
    <property type="entry name" value="UGlyAH_Cupin_dom"/>
</dbReference>
<accession>A0A381NUK2</accession>
<dbReference type="SUPFAM" id="SSF51182">
    <property type="entry name" value="RmlC-like cupins"/>
    <property type="match status" value="1"/>
</dbReference>
<dbReference type="PANTHER" id="PTHR33271:SF22">
    <property type="entry name" value="OS04G0445200 PROTEIN"/>
    <property type="match status" value="1"/>
</dbReference>
<organism evidence="2">
    <name type="scientific">marine metagenome</name>
    <dbReference type="NCBI Taxonomy" id="408172"/>
    <lineage>
        <taxon>unclassified sequences</taxon>
        <taxon>metagenomes</taxon>
        <taxon>ecological metagenomes</taxon>
    </lineage>
</organism>
<protein>
    <recommendedName>
        <fullName evidence="1">(S)-ureidoglycine aminohydrolase cupin domain-containing protein</fullName>
    </recommendedName>
</protein>
<dbReference type="Pfam" id="PF05899">
    <property type="entry name" value="Cupin_3"/>
    <property type="match status" value="1"/>
</dbReference>
<dbReference type="EMBL" id="UINC01000565">
    <property type="protein sequence ID" value="SUZ57558.1"/>
    <property type="molecule type" value="Genomic_DNA"/>
</dbReference>
<name>A0A381NUK2_9ZZZZ</name>
<dbReference type="AlphaFoldDB" id="A0A381NUK2"/>
<dbReference type="PANTHER" id="PTHR33271">
    <property type="entry name" value="OS04G0445200 PROTEIN"/>
    <property type="match status" value="1"/>
</dbReference>
<evidence type="ECO:0000313" key="2">
    <source>
        <dbReference type="EMBL" id="SUZ57558.1"/>
    </source>
</evidence>
<dbReference type="Gene3D" id="2.60.120.10">
    <property type="entry name" value="Jelly Rolls"/>
    <property type="match status" value="1"/>
</dbReference>
<dbReference type="InterPro" id="IPR014710">
    <property type="entry name" value="RmlC-like_jellyroll"/>
</dbReference>
<gene>
    <name evidence="2" type="ORF">METZ01_LOCUS10412</name>
</gene>